<dbReference type="Proteomes" id="UP000030170">
    <property type="component" value="Unassembled WGS sequence"/>
</dbReference>
<dbReference type="RefSeq" id="WP_036535026.1">
    <property type="nucleotide sequence ID" value="NZ_JJML01000041.1"/>
</dbReference>
<feature type="domain" description="Glycosyltransferase 2-like" evidence="1">
    <location>
        <begin position="10"/>
        <end position="117"/>
    </location>
</feature>
<name>A0A098TIZ5_9CYAN</name>
<gene>
    <name evidence="2" type="ORF">DO97_13370</name>
</gene>
<dbReference type="InterPro" id="IPR029044">
    <property type="entry name" value="Nucleotide-diphossugar_trans"/>
</dbReference>
<sequence>MSVTEVPLVSVIIPAYNGDRYITQAIESVLNQTYSHAEIIVIDDGSQDCTPQVLKPYQHCIQYVYQKNQGVGSARNRGLEMARGEFIAFLDQDDVCLNEKLALQVDCMERQPEIGMVHSGWRIVDQDGQHLGDVEPWHQAPTLDLPTWILQMPAFLSAMLFRRFWLRQAQGFDTSFRQAGDVDLLQRLALLGCQTAWLPQVTVWYRQHGQNDSLNTRLQTEEAWSVRDHFFKRSDLPEAIRQLEPRCRYNTLVWSAWRLYLTGYLLEMVQCLEKSLTYTPYLRTETVLDWVTCFSNYSAAYGQTLDLATLTALPGWQQLLIRTVL</sequence>
<dbReference type="EMBL" id="JJML01000041">
    <property type="protein sequence ID" value="KGF72016.1"/>
    <property type="molecule type" value="Genomic_DNA"/>
</dbReference>
<proteinExistence type="predicted"/>
<reference evidence="2 3" key="1">
    <citation type="journal article" date="2014" name="Mol. Ecol.">
        <title>Evolution of Synechococcus.</title>
        <authorList>
            <person name="Dvorak P."/>
            <person name="Casamatta D."/>
            <person name="Hasler P."/>
            <person name="Poulickova A."/>
            <person name="Ondrej V."/>
            <person name="Sanges R."/>
        </authorList>
    </citation>
    <scope>NUCLEOTIDE SEQUENCE [LARGE SCALE GENOMIC DNA]</scope>
    <source>
        <strain evidence="2 3">CAUP A 1101</strain>
    </source>
</reference>
<dbReference type="Gene3D" id="3.90.550.10">
    <property type="entry name" value="Spore Coat Polysaccharide Biosynthesis Protein SpsA, Chain A"/>
    <property type="match status" value="1"/>
</dbReference>
<evidence type="ECO:0000313" key="2">
    <source>
        <dbReference type="EMBL" id="KGF72016.1"/>
    </source>
</evidence>
<comment type="caution">
    <text evidence="2">The sequence shown here is derived from an EMBL/GenBank/DDBJ whole genome shotgun (WGS) entry which is preliminary data.</text>
</comment>
<dbReference type="GO" id="GO:0016740">
    <property type="term" value="F:transferase activity"/>
    <property type="evidence" value="ECO:0007669"/>
    <property type="project" value="UniProtKB-KW"/>
</dbReference>
<protein>
    <submittedName>
        <fullName evidence="2">Glycosyl transferase</fullName>
    </submittedName>
</protein>
<keyword evidence="2" id="KW-0808">Transferase</keyword>
<dbReference type="Pfam" id="PF00535">
    <property type="entry name" value="Glycos_transf_2"/>
    <property type="match status" value="1"/>
</dbReference>
<dbReference type="PANTHER" id="PTHR43685">
    <property type="entry name" value="GLYCOSYLTRANSFERASE"/>
    <property type="match status" value="1"/>
</dbReference>
<organism evidence="2 3">
    <name type="scientific">Neosynechococcus sphagnicola sy1</name>
    <dbReference type="NCBI Taxonomy" id="1497020"/>
    <lineage>
        <taxon>Bacteria</taxon>
        <taxon>Bacillati</taxon>
        <taxon>Cyanobacteriota</taxon>
        <taxon>Cyanophyceae</taxon>
        <taxon>Neosynechococcales</taxon>
        <taxon>Neosynechococcaceae</taxon>
        <taxon>Neosynechococcus</taxon>
    </lineage>
</organism>
<dbReference type="PANTHER" id="PTHR43685:SF11">
    <property type="entry name" value="GLYCOSYLTRANSFERASE TAGX-RELATED"/>
    <property type="match status" value="1"/>
</dbReference>
<evidence type="ECO:0000313" key="3">
    <source>
        <dbReference type="Proteomes" id="UP000030170"/>
    </source>
</evidence>
<dbReference type="SUPFAM" id="SSF53448">
    <property type="entry name" value="Nucleotide-diphospho-sugar transferases"/>
    <property type="match status" value="1"/>
</dbReference>
<dbReference type="InterPro" id="IPR001173">
    <property type="entry name" value="Glyco_trans_2-like"/>
</dbReference>
<accession>A0A098TIZ5</accession>
<dbReference type="STRING" id="1497020.DO97_13370"/>
<dbReference type="OrthoDB" id="440227at2"/>
<keyword evidence="3" id="KW-1185">Reference proteome</keyword>
<dbReference type="AlphaFoldDB" id="A0A098TIZ5"/>
<dbReference type="InterPro" id="IPR050834">
    <property type="entry name" value="Glycosyltransf_2"/>
</dbReference>
<evidence type="ECO:0000259" key="1">
    <source>
        <dbReference type="Pfam" id="PF00535"/>
    </source>
</evidence>